<keyword evidence="2" id="KW-1185">Reference proteome</keyword>
<dbReference type="AlphaFoldDB" id="A0A947DI78"/>
<name>A0A947DI78_9CYAN</name>
<reference evidence="1" key="2">
    <citation type="journal article" date="2021" name="Mar. Drugs">
        <title>Genome Reduction and Secondary Metabolism of the Marine Sponge-Associated Cyanobacterium Leptothoe.</title>
        <authorList>
            <person name="Konstantinou D."/>
            <person name="Popin R.V."/>
            <person name="Fewer D.P."/>
            <person name="Sivonen K."/>
            <person name="Gkelis S."/>
        </authorList>
    </citation>
    <scope>NUCLEOTIDE SEQUENCE</scope>
    <source>
        <strain evidence="1">TAU-MAC 1115</strain>
    </source>
</reference>
<gene>
    <name evidence="1" type="ORF">IXB50_16970</name>
</gene>
<dbReference type="Proteomes" id="UP000717364">
    <property type="component" value="Unassembled WGS sequence"/>
</dbReference>
<organism evidence="1 2">
    <name type="scientific">Leptothoe spongobia TAU-MAC 1115</name>
    <dbReference type="NCBI Taxonomy" id="1967444"/>
    <lineage>
        <taxon>Bacteria</taxon>
        <taxon>Bacillati</taxon>
        <taxon>Cyanobacteriota</taxon>
        <taxon>Cyanophyceae</taxon>
        <taxon>Nodosilineales</taxon>
        <taxon>Cymatolegaceae</taxon>
        <taxon>Leptothoe</taxon>
        <taxon>Leptothoe spongobia</taxon>
    </lineage>
</organism>
<reference evidence="1" key="1">
    <citation type="submission" date="2020-11" db="EMBL/GenBank/DDBJ databases">
        <authorList>
            <person name="Konstantinou D."/>
            <person name="Gkelis S."/>
            <person name="Popin R."/>
            <person name="Fewer D."/>
            <person name="Sivonen K."/>
        </authorList>
    </citation>
    <scope>NUCLEOTIDE SEQUENCE</scope>
    <source>
        <strain evidence="1">TAU-MAC 1115</strain>
    </source>
</reference>
<comment type="caution">
    <text evidence="1">The sequence shown here is derived from an EMBL/GenBank/DDBJ whole genome shotgun (WGS) entry which is preliminary data.</text>
</comment>
<proteinExistence type="predicted"/>
<protein>
    <submittedName>
        <fullName evidence="1">Uncharacterized protein</fullName>
    </submittedName>
</protein>
<evidence type="ECO:0000313" key="2">
    <source>
        <dbReference type="Proteomes" id="UP000717364"/>
    </source>
</evidence>
<accession>A0A947DI78</accession>
<evidence type="ECO:0000313" key="1">
    <source>
        <dbReference type="EMBL" id="MBT9317118.1"/>
    </source>
</evidence>
<dbReference type="EMBL" id="JADOES010000038">
    <property type="protein sequence ID" value="MBT9317118.1"/>
    <property type="molecule type" value="Genomic_DNA"/>
</dbReference>
<sequence length="62" mass="6903">MTKRIRELSVDALAAQAFTCTACGEVAGEYLVDYEGKTYRFDTANTYAFLEFILAKQPITVS</sequence>